<dbReference type="RefSeq" id="WP_184668096.1">
    <property type="nucleotide sequence ID" value="NZ_BAABAI010000015.1"/>
</dbReference>
<comment type="caution">
    <text evidence="3">The sequence shown here is derived from an EMBL/GenBank/DDBJ whole genome shotgun (WGS) entry which is preliminary data.</text>
</comment>
<dbReference type="PANTHER" id="PTHR30204:SF93">
    <property type="entry name" value="HTH MERR-TYPE DOMAIN-CONTAINING PROTEIN"/>
    <property type="match status" value="1"/>
</dbReference>
<feature type="domain" description="HTH merR-type" evidence="2">
    <location>
        <begin position="1"/>
        <end position="48"/>
    </location>
</feature>
<dbReference type="EMBL" id="JACHJS010000001">
    <property type="protein sequence ID" value="MBB4964837.1"/>
    <property type="molecule type" value="Genomic_DNA"/>
</dbReference>
<dbReference type="PANTHER" id="PTHR30204">
    <property type="entry name" value="REDOX-CYCLING DRUG-SENSING TRANSCRIPTIONAL ACTIVATOR SOXR"/>
    <property type="match status" value="1"/>
</dbReference>
<accession>A0A7W7T1H6</accession>
<dbReference type="SUPFAM" id="SSF46955">
    <property type="entry name" value="Putative DNA-binding domain"/>
    <property type="match status" value="2"/>
</dbReference>
<keyword evidence="4" id="KW-1185">Reference proteome</keyword>
<dbReference type="GO" id="GO:0003700">
    <property type="term" value="F:DNA-binding transcription factor activity"/>
    <property type="evidence" value="ECO:0007669"/>
    <property type="project" value="InterPro"/>
</dbReference>
<dbReference type="InterPro" id="IPR000551">
    <property type="entry name" value="MerR-type_HTH_dom"/>
</dbReference>
<name>A0A7W7T1H6_9PSEU</name>
<dbReference type="AlphaFoldDB" id="A0A7W7T1H6"/>
<evidence type="ECO:0000256" key="1">
    <source>
        <dbReference type="ARBA" id="ARBA00023125"/>
    </source>
</evidence>
<evidence type="ECO:0000313" key="4">
    <source>
        <dbReference type="Proteomes" id="UP000542674"/>
    </source>
</evidence>
<dbReference type="PROSITE" id="PS50937">
    <property type="entry name" value="HTH_MERR_2"/>
    <property type="match status" value="2"/>
</dbReference>
<dbReference type="Pfam" id="PF13411">
    <property type="entry name" value="MerR_1"/>
    <property type="match status" value="2"/>
</dbReference>
<organism evidence="3 4">
    <name type="scientific">Saccharothrix violaceirubra</name>
    <dbReference type="NCBI Taxonomy" id="413306"/>
    <lineage>
        <taxon>Bacteria</taxon>
        <taxon>Bacillati</taxon>
        <taxon>Actinomycetota</taxon>
        <taxon>Actinomycetes</taxon>
        <taxon>Pseudonocardiales</taxon>
        <taxon>Pseudonocardiaceae</taxon>
        <taxon>Saccharothrix</taxon>
    </lineage>
</organism>
<protein>
    <submittedName>
        <fullName evidence="3">DNA-binding transcriptional MerR regulator</fullName>
    </submittedName>
</protein>
<gene>
    <name evidence="3" type="ORF">F4559_002196</name>
</gene>
<feature type="domain" description="HTH merR-type" evidence="2">
    <location>
        <begin position="116"/>
        <end position="184"/>
    </location>
</feature>
<evidence type="ECO:0000313" key="3">
    <source>
        <dbReference type="EMBL" id="MBB4964837.1"/>
    </source>
</evidence>
<dbReference type="SMART" id="SM00422">
    <property type="entry name" value="HTH_MERR"/>
    <property type="match status" value="2"/>
</dbReference>
<reference evidence="3 4" key="1">
    <citation type="submission" date="2020-08" db="EMBL/GenBank/DDBJ databases">
        <title>Sequencing the genomes of 1000 actinobacteria strains.</title>
        <authorList>
            <person name="Klenk H.-P."/>
        </authorList>
    </citation>
    <scope>NUCLEOTIDE SEQUENCE [LARGE SCALE GENOMIC DNA]</scope>
    <source>
        <strain evidence="3 4">DSM 45084</strain>
    </source>
</reference>
<dbReference type="Proteomes" id="UP000542674">
    <property type="component" value="Unassembled WGS sequence"/>
</dbReference>
<dbReference type="GO" id="GO:0003677">
    <property type="term" value="F:DNA binding"/>
    <property type="evidence" value="ECO:0007669"/>
    <property type="project" value="UniProtKB-KW"/>
</dbReference>
<proteinExistence type="predicted"/>
<keyword evidence="1 3" id="KW-0238">DNA-binding</keyword>
<dbReference type="InterPro" id="IPR009061">
    <property type="entry name" value="DNA-bd_dom_put_sf"/>
</dbReference>
<dbReference type="InterPro" id="IPR047057">
    <property type="entry name" value="MerR_fam"/>
</dbReference>
<dbReference type="Gene3D" id="1.10.1660.10">
    <property type="match status" value="2"/>
</dbReference>
<sequence length="225" mass="24476">MRPVDLARAAGISAQQVRNHLAEGVLPPAERTPSGHRRFGEHHLAALLAFRALGRACGWDTARAVMHAVHDDDLSRGLALLDAAHADLHVQRLDLDRTAEALESFVEVAESVPRGGLRVGDLAARLGVRPSALRVWETAGLLHPARDRDGHRRYSAADVRDARLVLVLRRSRHGLSDIAPIMDRFRAAGGREALRAAVTARRSEVADRSRAMLDAAVLLHACVRG</sequence>
<evidence type="ECO:0000259" key="2">
    <source>
        <dbReference type="PROSITE" id="PS50937"/>
    </source>
</evidence>